<proteinExistence type="predicted"/>
<evidence type="ECO:0000313" key="2">
    <source>
        <dbReference type="Proteomes" id="UP000654482"/>
    </source>
</evidence>
<dbReference type="Pfam" id="PF08852">
    <property type="entry name" value="DUF1822"/>
    <property type="match status" value="1"/>
</dbReference>
<dbReference type="Proteomes" id="UP000654482">
    <property type="component" value="Unassembled WGS sequence"/>
</dbReference>
<gene>
    <name evidence="1" type="ORF">IQ249_08530</name>
</gene>
<comment type="caution">
    <text evidence="1">The sequence shown here is derived from an EMBL/GenBank/DDBJ whole genome shotgun (WGS) entry which is preliminary data.</text>
</comment>
<dbReference type="AlphaFoldDB" id="A0A8J7DVN8"/>
<sequence length="344" mass="39187">MNNISCNVSLSLEAHARAKRFQRYHTNPQKAKQVYLNTLAVYAVDNYLQCQGFETDWVASDSTNPVFQALMDIADLKVKDCGKIECRPVLPNSDKLYVPPEVWAEIGDERRGYVAVQFTESLREATLLGFVDKVEAEELSLSELQSIEQLSKSLNQYRELAPESTTVNLGKWFQEVFAKGWQSVNSLFEQERQELAFRDRRLNSALRGNLQLLRENAVLKKDLKSSEPIPVRGIKLLDVGMELEHESVAMLVGIAQEKEEKMGVRVRLLPTEERSYLPQDIKLSLLSSSNDILQESQARDRDNMIQLKRFTCPMGESFSVRVSLGECTLTENFAIDPISFEKNE</sequence>
<name>A0A8J7DVN8_9CYAN</name>
<dbReference type="EMBL" id="JADEWZ010000010">
    <property type="protein sequence ID" value="MBE9115936.1"/>
    <property type="molecule type" value="Genomic_DNA"/>
</dbReference>
<protein>
    <submittedName>
        <fullName evidence="1">DUF1822 family protein</fullName>
    </submittedName>
</protein>
<organism evidence="1 2">
    <name type="scientific">Lusitaniella coriacea LEGE 07157</name>
    <dbReference type="NCBI Taxonomy" id="945747"/>
    <lineage>
        <taxon>Bacteria</taxon>
        <taxon>Bacillati</taxon>
        <taxon>Cyanobacteriota</taxon>
        <taxon>Cyanophyceae</taxon>
        <taxon>Spirulinales</taxon>
        <taxon>Lusitaniellaceae</taxon>
        <taxon>Lusitaniella</taxon>
    </lineage>
</organism>
<accession>A0A8J7DVN8</accession>
<keyword evidence="2" id="KW-1185">Reference proteome</keyword>
<evidence type="ECO:0000313" key="1">
    <source>
        <dbReference type="EMBL" id="MBE9115936.1"/>
    </source>
</evidence>
<dbReference type="InterPro" id="IPR014951">
    <property type="entry name" value="DUF1822"/>
</dbReference>
<reference evidence="1" key="1">
    <citation type="submission" date="2020-10" db="EMBL/GenBank/DDBJ databases">
        <authorList>
            <person name="Castelo-Branco R."/>
            <person name="Eusebio N."/>
            <person name="Adriana R."/>
            <person name="Vieira A."/>
            <person name="Brugerolle De Fraissinette N."/>
            <person name="Rezende De Castro R."/>
            <person name="Schneider M.P."/>
            <person name="Vasconcelos V."/>
            <person name="Leao P.N."/>
        </authorList>
    </citation>
    <scope>NUCLEOTIDE SEQUENCE</scope>
    <source>
        <strain evidence="1">LEGE 07157</strain>
    </source>
</reference>